<proteinExistence type="predicted"/>
<protein>
    <submittedName>
        <fullName evidence="1">Uncharacterized protein</fullName>
    </submittedName>
</protein>
<evidence type="ECO:0000313" key="2">
    <source>
        <dbReference type="Proteomes" id="UP001597568"/>
    </source>
</evidence>
<comment type="caution">
    <text evidence="1">The sequence shown here is derived from an EMBL/GenBank/DDBJ whole genome shotgun (WGS) entry which is preliminary data.</text>
</comment>
<keyword evidence="2" id="KW-1185">Reference proteome</keyword>
<sequence length="190" mass="20825">MVEVLKENPYKKRTWYDEIYDPEIDEVLSEGTPFLADYINNIENGVYNAFDHIMQLQKDQQRMQLQLQLTDRAPGNNGAFTDALDGTSTNIETGGAVVVAAINANTSIITVDDASTLTPFTEATLFDDTYEEDVLISAINGNQVTVSGNIAHGYKKGARLVRSAVSVDTTNKTMTTAPFTTYNVTLTSVV</sequence>
<dbReference type="Proteomes" id="UP001597568">
    <property type="component" value="Unassembled WGS sequence"/>
</dbReference>
<gene>
    <name evidence="1" type="ORF">ACFSY7_02980</name>
</gene>
<dbReference type="EMBL" id="JBHUOR010000018">
    <property type="protein sequence ID" value="MFD2867466.1"/>
    <property type="molecule type" value="Genomic_DNA"/>
</dbReference>
<accession>A0ABW5XXP3</accession>
<evidence type="ECO:0000313" key="1">
    <source>
        <dbReference type="EMBL" id="MFD2867466.1"/>
    </source>
</evidence>
<name>A0ABW5XXP3_9BACL</name>
<reference evidence="2" key="1">
    <citation type="journal article" date="2019" name="Int. J. Syst. Evol. Microbiol.">
        <title>The Global Catalogue of Microorganisms (GCM) 10K type strain sequencing project: providing services to taxonomists for standard genome sequencing and annotation.</title>
        <authorList>
            <consortium name="The Broad Institute Genomics Platform"/>
            <consortium name="The Broad Institute Genome Sequencing Center for Infectious Disease"/>
            <person name="Wu L."/>
            <person name="Ma J."/>
        </authorList>
    </citation>
    <scope>NUCLEOTIDE SEQUENCE [LARGE SCALE GENOMIC DNA]</scope>
    <source>
        <strain evidence="2">KCTC 33522</strain>
    </source>
</reference>
<dbReference type="RefSeq" id="WP_380146755.1">
    <property type="nucleotide sequence ID" value="NZ_JBHUOR010000018.1"/>
</dbReference>
<organism evidence="1 2">
    <name type="scientific">Kurthia populi</name>
    <dbReference type="NCBI Taxonomy" id="1562132"/>
    <lineage>
        <taxon>Bacteria</taxon>
        <taxon>Bacillati</taxon>
        <taxon>Bacillota</taxon>
        <taxon>Bacilli</taxon>
        <taxon>Bacillales</taxon>
        <taxon>Caryophanaceae</taxon>
        <taxon>Kurthia</taxon>
    </lineage>
</organism>